<dbReference type="Pfam" id="PF05045">
    <property type="entry name" value="RgpF"/>
    <property type="match status" value="1"/>
</dbReference>
<dbReference type="PANTHER" id="PTHR46743">
    <property type="entry name" value="TEICHOIC ACIDS EXPORT ATP-BINDING PROTEIN TAGH"/>
    <property type="match status" value="1"/>
</dbReference>
<dbReference type="InterPro" id="IPR015860">
    <property type="entry name" value="ABC_transpr_TagH-like"/>
</dbReference>
<evidence type="ECO:0000256" key="4">
    <source>
        <dbReference type="ARBA" id="ARBA00022840"/>
    </source>
</evidence>
<dbReference type="STRING" id="634994.GCWU000323_02165"/>
<reference evidence="6 7" key="1">
    <citation type="submission" date="2009-09" db="EMBL/GenBank/DDBJ databases">
        <authorList>
            <person name="Weinstock G."/>
            <person name="Sodergren E."/>
            <person name="Clifton S."/>
            <person name="Fulton L."/>
            <person name="Fulton B."/>
            <person name="Courtney L."/>
            <person name="Fronick C."/>
            <person name="Harrison M."/>
            <person name="Strong C."/>
            <person name="Farmer C."/>
            <person name="Delahaunty K."/>
            <person name="Markovic C."/>
            <person name="Hall O."/>
            <person name="Minx P."/>
            <person name="Tomlinson C."/>
            <person name="Mitreva M."/>
            <person name="Nelson J."/>
            <person name="Hou S."/>
            <person name="Wollam A."/>
            <person name="Pepin K.H."/>
            <person name="Johnson M."/>
            <person name="Bhonagiri V."/>
            <person name="Nash W.E."/>
            <person name="Warren W."/>
            <person name="Chinwalla A."/>
            <person name="Mardis E.R."/>
            <person name="Wilson R.K."/>
        </authorList>
    </citation>
    <scope>NUCLEOTIDE SEQUENCE [LARGE SCALE GENOMIC DNA]</scope>
    <source>
        <strain evidence="6 7">F0254</strain>
    </source>
</reference>
<dbReference type="AlphaFoldDB" id="C9N009"/>
<organism evidence="6 7">
    <name type="scientific">Leptotrichia hofstadii F0254</name>
    <dbReference type="NCBI Taxonomy" id="634994"/>
    <lineage>
        <taxon>Bacteria</taxon>
        <taxon>Fusobacteriati</taxon>
        <taxon>Fusobacteriota</taxon>
        <taxon>Fusobacteriia</taxon>
        <taxon>Fusobacteriales</taxon>
        <taxon>Leptotrichiaceae</taxon>
        <taxon>Leptotrichia</taxon>
    </lineage>
</organism>
<comment type="similarity">
    <text evidence="1">Belongs to the ABC transporter superfamily.</text>
</comment>
<evidence type="ECO:0000256" key="3">
    <source>
        <dbReference type="ARBA" id="ARBA00022741"/>
    </source>
</evidence>
<dbReference type="PANTHER" id="PTHR46743:SF2">
    <property type="entry name" value="TEICHOIC ACIDS EXPORT ATP-BINDING PROTEIN TAGH"/>
    <property type="match status" value="1"/>
</dbReference>
<protein>
    <submittedName>
        <fullName evidence="6">ABC transporter, ATP-binding protein</fullName>
    </submittedName>
</protein>
<evidence type="ECO:0000256" key="2">
    <source>
        <dbReference type="ARBA" id="ARBA00022448"/>
    </source>
</evidence>
<dbReference type="GO" id="GO:0140359">
    <property type="term" value="F:ABC-type transporter activity"/>
    <property type="evidence" value="ECO:0007669"/>
    <property type="project" value="InterPro"/>
</dbReference>
<dbReference type="InterPro" id="IPR003593">
    <property type="entry name" value="AAA+_ATPase"/>
</dbReference>
<evidence type="ECO:0000256" key="1">
    <source>
        <dbReference type="ARBA" id="ARBA00005417"/>
    </source>
</evidence>
<dbReference type="eggNOG" id="COG3754">
    <property type="taxonomic scope" value="Bacteria"/>
</dbReference>
<feature type="domain" description="ABC transporter" evidence="5">
    <location>
        <begin position="494"/>
        <end position="709"/>
    </location>
</feature>
<dbReference type="eggNOG" id="COG1134">
    <property type="taxonomic scope" value="Bacteria"/>
</dbReference>
<name>C9N009_9FUSO</name>
<evidence type="ECO:0000259" key="5">
    <source>
        <dbReference type="PROSITE" id="PS50893"/>
    </source>
</evidence>
<comment type="caution">
    <text evidence="6">The sequence shown here is derived from an EMBL/GenBank/DDBJ whole genome shotgun (WGS) entry which is preliminary data.</text>
</comment>
<dbReference type="Gene3D" id="3.40.50.300">
    <property type="entry name" value="P-loop containing nucleotide triphosphate hydrolases"/>
    <property type="match status" value="1"/>
</dbReference>
<dbReference type="HOGENOM" id="CLU_389223_0_0_0"/>
<dbReference type="Proteomes" id="UP000006233">
    <property type="component" value="Unassembled WGS sequence"/>
</dbReference>
<dbReference type="PROSITE" id="PS50893">
    <property type="entry name" value="ABC_TRANSPORTER_2"/>
    <property type="match status" value="1"/>
</dbReference>
<dbReference type="SUPFAM" id="SSF52540">
    <property type="entry name" value="P-loop containing nucleoside triphosphate hydrolases"/>
    <property type="match status" value="1"/>
</dbReference>
<dbReference type="GO" id="GO:0005524">
    <property type="term" value="F:ATP binding"/>
    <property type="evidence" value="ECO:0007669"/>
    <property type="project" value="UniProtKB-KW"/>
</dbReference>
<proteinExistence type="inferred from homology"/>
<keyword evidence="3" id="KW-0547">Nucleotide-binding</keyword>
<accession>C9N009</accession>
<dbReference type="GO" id="GO:0016020">
    <property type="term" value="C:membrane"/>
    <property type="evidence" value="ECO:0007669"/>
    <property type="project" value="InterPro"/>
</dbReference>
<dbReference type="InterPro" id="IPR003439">
    <property type="entry name" value="ABC_transporter-like_ATP-bd"/>
</dbReference>
<dbReference type="InterPro" id="IPR050683">
    <property type="entry name" value="Bact_Polysacc_Export_ATP-bd"/>
</dbReference>
<evidence type="ECO:0000313" key="7">
    <source>
        <dbReference type="Proteomes" id="UP000006233"/>
    </source>
</evidence>
<keyword evidence="2" id="KW-0813">Transport</keyword>
<evidence type="ECO:0000313" key="6">
    <source>
        <dbReference type="EMBL" id="EEX73795.1"/>
    </source>
</evidence>
<gene>
    <name evidence="6" type="ORF">GCWU000323_02165</name>
</gene>
<keyword evidence="4 6" id="KW-0067">ATP-binding</keyword>
<dbReference type="SMART" id="SM00382">
    <property type="entry name" value="AAA"/>
    <property type="match status" value="1"/>
</dbReference>
<dbReference type="Pfam" id="PF00005">
    <property type="entry name" value="ABC_tran"/>
    <property type="match status" value="1"/>
</dbReference>
<dbReference type="InterPro" id="IPR027417">
    <property type="entry name" value="P-loop_NTPase"/>
</dbReference>
<dbReference type="GO" id="GO:0016887">
    <property type="term" value="F:ATP hydrolysis activity"/>
    <property type="evidence" value="ECO:0007669"/>
    <property type="project" value="InterPro"/>
</dbReference>
<dbReference type="EMBL" id="ACVB02000025">
    <property type="protein sequence ID" value="EEX73795.1"/>
    <property type="molecule type" value="Genomic_DNA"/>
</dbReference>
<sequence length="709" mass="82196">MLKTKDYKDLWENMPMINSYAESVGLYEAIFTKEFNEKGYKSAVYIDTSDLEGYTRYPLMMMSDELIVNRRCPVIKLKSFSQNYMDIIMDTVGSCTLNSYEFIRNNTSYDVDLIWQNILRTSNMAAIKRLMHLNYILPTEYELKNYDLSEDKVLLIFHIYFEDLLDESIHYMKSMPETSDLLITTPRKELKEKIEEKVRGLNFRNIEVRVIENRGRDVSSLLVGAKDAVMNYDYVCFMHDKKTAQLKPYSSLNDVYINYCKGTLATKKYVKNLIGTFKENPRLGMLMPPPPNHGNFFHIIGNEWSSNFKKTEKLIKKLGLNVDFHWNLEPISPLGTMFWFRPRALKKLFDYGWEYSDFPEEPNEHDGTILHAVERVYGFVVQDAGYYCAWCLTERMAKIELTNLHYSIREINKTIFKKSFTTSLYGVIKLIDGYQKNVFPNFDTNKEKKQIKSCDNHFFYNKDTRTSNEKIIEIKNVSMEFIMTKDKLFSLKEFFIKSIKNQIKFETFKALKNINLEIYKGDVLGIIGNNGAGKSTLLKVISGILKPTSGNVNIKGSISPLIELGAGFDSELSGRENIFLNGYVLGYNKQTLQENLNKIIKFSELEDFIDMPLKNYSSGMVARLGFSIATIIKPEILIVDEILSVGDMKFQNKSENKIKELMKTGSTVIFVSHSIDQIEKICNKVIWLDKGRIKKIGNSHEICKEYRNS</sequence>
<dbReference type="CDD" id="cd03220">
    <property type="entry name" value="ABC_KpsT_Wzt"/>
    <property type="match status" value="1"/>
</dbReference>
<dbReference type="InterPro" id="IPR007739">
    <property type="entry name" value="RgpF"/>
</dbReference>